<keyword evidence="4 6" id="KW-1133">Transmembrane helix</keyword>
<feature type="transmembrane region" description="Helical" evidence="6">
    <location>
        <begin position="361"/>
        <end position="380"/>
    </location>
</feature>
<comment type="caution">
    <text evidence="7">The sequence shown here is derived from an EMBL/GenBank/DDBJ whole genome shotgun (WGS) entry which is preliminary data.</text>
</comment>
<evidence type="ECO:0000256" key="1">
    <source>
        <dbReference type="ARBA" id="ARBA00004651"/>
    </source>
</evidence>
<evidence type="ECO:0000256" key="6">
    <source>
        <dbReference type="SAM" id="Phobius"/>
    </source>
</evidence>
<feature type="transmembrane region" description="Helical" evidence="6">
    <location>
        <begin position="211"/>
        <end position="234"/>
    </location>
</feature>
<evidence type="ECO:0000313" key="7">
    <source>
        <dbReference type="EMBL" id="MCQ5120698.1"/>
    </source>
</evidence>
<reference evidence="7 8" key="1">
    <citation type="submission" date="2022-06" db="EMBL/GenBank/DDBJ databases">
        <title>Isolation of gut microbiota from human fecal samples.</title>
        <authorList>
            <person name="Pamer E.G."/>
            <person name="Barat B."/>
            <person name="Waligurski E."/>
            <person name="Medina S."/>
            <person name="Paddock L."/>
            <person name="Mostad J."/>
        </authorList>
    </citation>
    <scope>NUCLEOTIDE SEQUENCE [LARGE SCALE GENOMIC DNA]</scope>
    <source>
        <strain evidence="7 8">DFI.6.1</strain>
    </source>
</reference>
<feature type="transmembrane region" description="Helical" evidence="6">
    <location>
        <begin position="333"/>
        <end position="354"/>
    </location>
</feature>
<dbReference type="InterPro" id="IPR002797">
    <property type="entry name" value="Polysacc_synth"/>
</dbReference>
<feature type="transmembrane region" description="Helical" evidence="6">
    <location>
        <begin position="161"/>
        <end position="190"/>
    </location>
</feature>
<feature type="transmembrane region" description="Helical" evidence="6">
    <location>
        <begin position="120"/>
        <end position="141"/>
    </location>
</feature>
<dbReference type="EMBL" id="JANGCH010000001">
    <property type="protein sequence ID" value="MCQ5120698.1"/>
    <property type="molecule type" value="Genomic_DNA"/>
</dbReference>
<feature type="transmembrane region" description="Helical" evidence="6">
    <location>
        <begin position="88"/>
        <end position="108"/>
    </location>
</feature>
<dbReference type="Pfam" id="PF01943">
    <property type="entry name" value="Polysacc_synt"/>
    <property type="match status" value="1"/>
</dbReference>
<evidence type="ECO:0000256" key="2">
    <source>
        <dbReference type="ARBA" id="ARBA00022475"/>
    </source>
</evidence>
<keyword evidence="5 6" id="KW-0472">Membrane</keyword>
<comment type="subcellular location">
    <subcellularLocation>
        <location evidence="1">Cell membrane</location>
        <topology evidence="1">Multi-pass membrane protein</topology>
    </subcellularLocation>
</comment>
<keyword evidence="3 6" id="KW-0812">Transmembrane</keyword>
<organism evidence="7 8">
    <name type="scientific">Massilicoli timonensis</name>
    <dbReference type="NCBI Taxonomy" id="2015901"/>
    <lineage>
        <taxon>Bacteria</taxon>
        <taxon>Bacillati</taxon>
        <taxon>Bacillota</taxon>
        <taxon>Erysipelotrichia</taxon>
        <taxon>Erysipelotrichales</taxon>
        <taxon>Erysipelotrichaceae</taxon>
        <taxon>Massilicoli</taxon>
    </lineage>
</organism>
<proteinExistence type="predicted"/>
<feature type="transmembrane region" description="Helical" evidence="6">
    <location>
        <begin position="20"/>
        <end position="40"/>
    </location>
</feature>
<feature type="transmembrane region" description="Helical" evidence="6">
    <location>
        <begin position="47"/>
        <end position="68"/>
    </location>
</feature>
<feature type="transmembrane region" description="Helical" evidence="6">
    <location>
        <begin position="249"/>
        <end position="270"/>
    </location>
</feature>
<feature type="transmembrane region" description="Helical" evidence="6">
    <location>
        <begin position="291"/>
        <end position="313"/>
    </location>
</feature>
<evidence type="ECO:0000256" key="4">
    <source>
        <dbReference type="ARBA" id="ARBA00022989"/>
    </source>
</evidence>
<dbReference type="Proteomes" id="UP001524435">
    <property type="component" value="Unassembled WGS sequence"/>
</dbReference>
<protein>
    <submittedName>
        <fullName evidence="7">Lipopolysaccharide biosynthesis protein</fullName>
    </submittedName>
</protein>
<evidence type="ECO:0000256" key="5">
    <source>
        <dbReference type="ARBA" id="ARBA00023136"/>
    </source>
</evidence>
<gene>
    <name evidence="7" type="ORF">NE663_00285</name>
</gene>
<dbReference type="PANTHER" id="PTHR30250:SF11">
    <property type="entry name" value="O-ANTIGEN TRANSPORTER-RELATED"/>
    <property type="match status" value="1"/>
</dbReference>
<dbReference type="RefSeq" id="WP_102267669.1">
    <property type="nucleotide sequence ID" value="NZ_CALVCM010000022.1"/>
</dbReference>
<name>A0ABT1SI44_9FIRM</name>
<accession>A0ABT1SI44</accession>
<keyword evidence="8" id="KW-1185">Reference proteome</keyword>
<feature type="transmembrane region" description="Helical" evidence="6">
    <location>
        <begin position="392"/>
        <end position="412"/>
    </location>
</feature>
<dbReference type="PANTHER" id="PTHR30250">
    <property type="entry name" value="PST FAMILY PREDICTED COLANIC ACID TRANSPORTER"/>
    <property type="match status" value="1"/>
</dbReference>
<keyword evidence="2" id="KW-1003">Cell membrane</keyword>
<evidence type="ECO:0000256" key="3">
    <source>
        <dbReference type="ARBA" id="ARBA00022692"/>
    </source>
</evidence>
<evidence type="ECO:0000313" key="8">
    <source>
        <dbReference type="Proteomes" id="UP001524435"/>
    </source>
</evidence>
<dbReference type="InterPro" id="IPR050833">
    <property type="entry name" value="Poly_Biosynth_Transport"/>
</dbReference>
<sequence>MNDFYDRLLNKKVSLKDNTIWYTAGCLCSSASSFLLLLLVTRTLGAFEGGVFAIGWTICQLLLTVGRFGTRNYQVSDIKKEFSFSDYFSSKVLYIVFMLIGCAIYAYLLRLNAYKTQIAFLLTFFVIPEVLADAFAGNFQFHNKLHISGKSTVVRTSVSDLLFLGLLLVGGKLNISILAATVYGLLWLYFFDYKLTIRSGEKIWRFDIKKIMRLTYVCFPICASAFFTNLIISIPKNAIELVLNEEIQAIYGVIFMPSSVINMLGMFVFLPLYGRIALFWNEHNLHQFKRIVFQNITYIIFLTVIVMAGGYLLGIEVLSFIYNIDLTNYKLSLMILLLAGGMNCFVVLVNYLITVMRKQKFMLFIYIFVSIVMQLLAVPVTKQFNVEGAATLYLVSISFIAFLLLLVFIGSYKKER</sequence>